<dbReference type="GO" id="GO:0003984">
    <property type="term" value="F:acetolactate synthase activity"/>
    <property type="evidence" value="ECO:0007669"/>
    <property type="project" value="TreeGrafter"/>
</dbReference>
<dbReference type="GO" id="GO:0005948">
    <property type="term" value="C:acetolactate synthase complex"/>
    <property type="evidence" value="ECO:0007669"/>
    <property type="project" value="TreeGrafter"/>
</dbReference>
<evidence type="ECO:0000256" key="1">
    <source>
        <dbReference type="ARBA" id="ARBA00007812"/>
    </source>
</evidence>
<dbReference type="PANTHER" id="PTHR18968">
    <property type="entry name" value="THIAMINE PYROPHOSPHATE ENZYMES"/>
    <property type="match status" value="1"/>
</dbReference>
<comment type="similarity">
    <text evidence="1">Belongs to the TPP enzyme family.</text>
</comment>
<name>A0A8H4W4K4_9HELO</name>
<dbReference type="SUPFAM" id="SSF52467">
    <property type="entry name" value="DHS-like NAD/FAD-binding domain"/>
    <property type="match status" value="1"/>
</dbReference>
<accession>A0A8H4W4K4</accession>
<gene>
    <name evidence="3" type="ORF">G7Y89_g6634</name>
</gene>
<evidence type="ECO:0000313" key="3">
    <source>
        <dbReference type="EMBL" id="KAF4631500.1"/>
    </source>
</evidence>
<dbReference type="Gene3D" id="3.40.50.1220">
    <property type="entry name" value="TPP-binding domain"/>
    <property type="match status" value="1"/>
</dbReference>
<dbReference type="GO" id="GO:0050660">
    <property type="term" value="F:flavin adenine dinucleotide binding"/>
    <property type="evidence" value="ECO:0007669"/>
    <property type="project" value="TreeGrafter"/>
</dbReference>
<dbReference type="Proteomes" id="UP000566819">
    <property type="component" value="Unassembled WGS sequence"/>
</dbReference>
<protein>
    <recommendedName>
        <fullName evidence="2">Thiamine pyrophosphate enzyme N-terminal TPP-binding domain-containing protein</fullName>
    </recommendedName>
</protein>
<dbReference type="InterPro" id="IPR029061">
    <property type="entry name" value="THDP-binding"/>
</dbReference>
<dbReference type="GO" id="GO:0030976">
    <property type="term" value="F:thiamine pyrophosphate binding"/>
    <property type="evidence" value="ECO:0007669"/>
    <property type="project" value="InterPro"/>
</dbReference>
<comment type="caution">
    <text evidence="3">The sequence shown here is derived from an EMBL/GenBank/DDBJ whole genome shotgun (WGS) entry which is preliminary data.</text>
</comment>
<dbReference type="AlphaFoldDB" id="A0A8H4W4K4"/>
<dbReference type="InterPro" id="IPR029035">
    <property type="entry name" value="DHS-like_NAD/FAD-binding_dom"/>
</dbReference>
<dbReference type="GO" id="GO:0009097">
    <property type="term" value="P:isoleucine biosynthetic process"/>
    <property type="evidence" value="ECO:0007669"/>
    <property type="project" value="TreeGrafter"/>
</dbReference>
<dbReference type="InterPro" id="IPR012001">
    <property type="entry name" value="Thiamin_PyroP_enz_TPP-bd_dom"/>
</dbReference>
<feature type="domain" description="Thiamine pyrophosphate enzyme N-terminal TPP-binding" evidence="2">
    <location>
        <begin position="1"/>
        <end position="75"/>
    </location>
</feature>
<dbReference type="GO" id="GO:0009099">
    <property type="term" value="P:L-valine biosynthetic process"/>
    <property type="evidence" value="ECO:0007669"/>
    <property type="project" value="TreeGrafter"/>
</dbReference>
<evidence type="ECO:0000259" key="2">
    <source>
        <dbReference type="Pfam" id="PF02776"/>
    </source>
</evidence>
<keyword evidence="4" id="KW-1185">Reference proteome</keyword>
<evidence type="ECO:0000313" key="4">
    <source>
        <dbReference type="Proteomes" id="UP000566819"/>
    </source>
</evidence>
<dbReference type="Pfam" id="PF02776">
    <property type="entry name" value="TPP_enzyme_N"/>
    <property type="match status" value="1"/>
</dbReference>
<proteinExistence type="inferred from homology"/>
<dbReference type="SUPFAM" id="SSF52518">
    <property type="entry name" value="Thiamin diphosphate-binding fold (THDP-binding)"/>
    <property type="match status" value="1"/>
</dbReference>
<organism evidence="3 4">
    <name type="scientific">Cudoniella acicularis</name>
    <dbReference type="NCBI Taxonomy" id="354080"/>
    <lineage>
        <taxon>Eukaryota</taxon>
        <taxon>Fungi</taxon>
        <taxon>Dikarya</taxon>
        <taxon>Ascomycota</taxon>
        <taxon>Pezizomycotina</taxon>
        <taxon>Leotiomycetes</taxon>
        <taxon>Helotiales</taxon>
        <taxon>Tricladiaceae</taxon>
        <taxon>Cudoniella</taxon>
    </lineage>
</organism>
<dbReference type="GO" id="GO:0005739">
    <property type="term" value="C:mitochondrion"/>
    <property type="evidence" value="ECO:0007669"/>
    <property type="project" value="TreeGrafter"/>
</dbReference>
<dbReference type="PANTHER" id="PTHR18968:SF164">
    <property type="entry name" value="PYRUVATE DECARBOXYLASE"/>
    <property type="match status" value="1"/>
</dbReference>
<sequence length="318" mass="35153">MADSWARATGQLQAVIVHVDVGTQALGAAMHNANSGRVPILIFAGLCPYSEDSDFRGARTEYQHWLQDIPDQKAIVGEYCRYVMLEWEKDGATPPAALPENAVSIIAEALVHAKSLFIITGYPGWNHVCPAQLTKLANVVPGLRVFDTGGSEMCFPVSHLAYAGFRLSFDIIITEAGVILVLDRDVPWIPSKNPPRKDARIYYVDLDPLNSKIELSFFPADARWRADSFTALTQTNDHISRTEKLQEVLHDPIYTKRWSNLADKHLSKLEAFSKLAVPPENGMLDIHHVGAAIKKAVPNDTVFVVEAATNSMPLLDQL</sequence>
<dbReference type="EMBL" id="JAAMPI010000437">
    <property type="protein sequence ID" value="KAF4631500.1"/>
    <property type="molecule type" value="Genomic_DNA"/>
</dbReference>
<reference evidence="3 4" key="1">
    <citation type="submission" date="2020-03" db="EMBL/GenBank/DDBJ databases">
        <title>Draft Genome Sequence of Cudoniella acicularis.</title>
        <authorList>
            <person name="Buettner E."/>
            <person name="Kellner H."/>
        </authorList>
    </citation>
    <scope>NUCLEOTIDE SEQUENCE [LARGE SCALE GENOMIC DNA]</scope>
    <source>
        <strain evidence="3 4">DSM 108380</strain>
    </source>
</reference>
<dbReference type="InterPro" id="IPR045229">
    <property type="entry name" value="TPP_enz"/>
</dbReference>
<dbReference type="CDD" id="cd07035">
    <property type="entry name" value="TPP_PYR_POX_like"/>
    <property type="match status" value="1"/>
</dbReference>
<dbReference type="OrthoDB" id="2867507at2759"/>